<protein>
    <recommendedName>
        <fullName evidence="3 4">[Ribosomal protein bS18]-alanine N-acetyltransferase</fullName>
        <ecNumber evidence="3 4">2.3.1.266</ecNumber>
    </recommendedName>
</protein>
<comment type="function">
    <text evidence="3 4">Acetylates the N-terminal alanine of ribosomal protein bS18.</text>
</comment>
<evidence type="ECO:0000313" key="6">
    <source>
        <dbReference type="EMBL" id="ABS78407.1"/>
    </source>
</evidence>
<dbReference type="GO" id="GO:0008999">
    <property type="term" value="F:protein-N-terminal-alanine acetyltransferase activity"/>
    <property type="evidence" value="ECO:0007669"/>
    <property type="project" value="UniProtKB-UniRule"/>
</dbReference>
<dbReference type="InterPro" id="IPR051556">
    <property type="entry name" value="N-term/lysine_N-AcTrnsfr"/>
</dbReference>
<evidence type="ECO:0000256" key="2">
    <source>
        <dbReference type="ARBA" id="ARBA00023315"/>
    </source>
</evidence>
<feature type="binding site" evidence="3">
    <location>
        <begin position="68"/>
        <end position="70"/>
    </location>
    <ligand>
        <name>acetyl-CoA</name>
        <dbReference type="ChEBI" id="CHEBI:57288"/>
    </ligand>
</feature>
<dbReference type="HAMAP" id="MF_02210">
    <property type="entry name" value="RimI"/>
    <property type="match status" value="1"/>
</dbReference>
<dbReference type="CDD" id="cd04301">
    <property type="entry name" value="NAT_SF"/>
    <property type="match status" value="1"/>
</dbReference>
<dbReference type="Proteomes" id="UP000008555">
    <property type="component" value="Chromosome"/>
</dbReference>
<dbReference type="EC" id="2.3.1.266" evidence="3 4"/>
<dbReference type="AlphaFoldDB" id="A9KFF8"/>
<reference evidence="6 7" key="1">
    <citation type="journal article" date="2009" name="Infect. Immun.">
        <title>Comparative genomics reveal extensive transposon-mediated genomic plasticity and diversity among potential effector proteins within the genus Coxiella.</title>
        <authorList>
            <person name="Beare P.A."/>
            <person name="Unsworth N."/>
            <person name="Andoh M."/>
            <person name="Voth D.E."/>
            <person name="Omsland A."/>
            <person name="Gilk S.D."/>
            <person name="Williams K.P."/>
            <person name="Sobral B.W."/>
            <person name="Kupko J.J.III."/>
            <person name="Porcella S.F."/>
            <person name="Samuel J.E."/>
            <person name="Heinzen R.A."/>
        </authorList>
    </citation>
    <scope>NUCLEOTIDE SEQUENCE [LARGE SCALE GENOMIC DNA]</scope>
    <source>
        <strain evidence="6 7">Dugway 5J108-111</strain>
    </source>
</reference>
<feature type="domain" description="N-acetyltransferase" evidence="5">
    <location>
        <begin position="1"/>
        <end position="145"/>
    </location>
</feature>
<dbReference type="SUPFAM" id="SSF55729">
    <property type="entry name" value="Acyl-CoA N-acyltransferases (Nat)"/>
    <property type="match status" value="1"/>
</dbReference>
<feature type="active site" description="Proton donor" evidence="3">
    <location>
        <position position="114"/>
    </location>
</feature>
<keyword evidence="3 4" id="KW-0963">Cytoplasm</keyword>
<keyword evidence="2 3" id="KW-0012">Acyltransferase</keyword>
<comment type="subcellular location">
    <subcellularLocation>
        <location evidence="3 4">Cytoplasm</location>
    </subcellularLocation>
</comment>
<dbReference type="KEGG" id="cbd:CBUD_0868"/>
<dbReference type="RefSeq" id="WP_005768924.1">
    <property type="nucleotide sequence ID" value="NC_009727.1"/>
</dbReference>
<comment type="catalytic activity">
    <reaction evidence="3 4">
        <text>N-terminal L-alanyl-[ribosomal protein bS18] + acetyl-CoA = N-terminal N(alpha)-acetyl-L-alanyl-[ribosomal protein bS18] + CoA + H(+)</text>
        <dbReference type="Rhea" id="RHEA:43756"/>
        <dbReference type="Rhea" id="RHEA-COMP:10676"/>
        <dbReference type="Rhea" id="RHEA-COMP:10677"/>
        <dbReference type="ChEBI" id="CHEBI:15378"/>
        <dbReference type="ChEBI" id="CHEBI:57287"/>
        <dbReference type="ChEBI" id="CHEBI:57288"/>
        <dbReference type="ChEBI" id="CHEBI:64718"/>
        <dbReference type="ChEBI" id="CHEBI:83683"/>
        <dbReference type="EC" id="2.3.1.266"/>
    </reaction>
</comment>
<gene>
    <name evidence="3 6" type="primary">rimI</name>
    <name evidence="6" type="ordered locus">CBUD_0868</name>
</gene>
<dbReference type="SMR" id="A9KFF8"/>
<dbReference type="EMBL" id="CP000733">
    <property type="protein sequence ID" value="ABS78407.1"/>
    <property type="molecule type" value="Genomic_DNA"/>
</dbReference>
<dbReference type="GO" id="GO:0005737">
    <property type="term" value="C:cytoplasm"/>
    <property type="evidence" value="ECO:0007669"/>
    <property type="project" value="UniProtKB-SubCell"/>
</dbReference>
<dbReference type="InterPro" id="IPR016181">
    <property type="entry name" value="Acyl_CoA_acyltransferase"/>
</dbReference>
<sequence length="145" mass="16923">MKIRNWIKDDVPQVSEIAEAAMPFPWSEKFFYDCLKSNYYGWVMESDHHLVGFIVILMQEKECQLMNIAVAPRYQRKGVASQLLQHALHYAKTHHATRLLLEVRKSNRSAIEFYKKAGGVEIGVRKNYYPAEKGREDALVFNLNF</sequence>
<dbReference type="PANTHER" id="PTHR42919">
    <property type="entry name" value="N-ALPHA-ACETYLTRANSFERASE"/>
    <property type="match status" value="1"/>
</dbReference>
<comment type="caution">
    <text evidence="3">Lacks conserved residue(s) required for the propagation of feature annotation.</text>
</comment>
<dbReference type="NCBIfam" id="TIGR01575">
    <property type="entry name" value="rimI"/>
    <property type="match status" value="1"/>
</dbReference>
<dbReference type="PROSITE" id="PS51186">
    <property type="entry name" value="GNAT"/>
    <property type="match status" value="1"/>
</dbReference>
<organism evidence="6 7">
    <name type="scientific">Coxiella burnetii (strain Dugway 5J108-111)</name>
    <dbReference type="NCBI Taxonomy" id="434922"/>
    <lineage>
        <taxon>Bacteria</taxon>
        <taxon>Pseudomonadati</taxon>
        <taxon>Pseudomonadota</taxon>
        <taxon>Gammaproteobacteria</taxon>
        <taxon>Legionellales</taxon>
        <taxon>Coxiellaceae</taxon>
        <taxon>Coxiella</taxon>
    </lineage>
</organism>
<accession>A9KFF8</accession>
<dbReference type="PANTHER" id="PTHR42919:SF8">
    <property type="entry name" value="N-ALPHA-ACETYLTRANSFERASE 50"/>
    <property type="match status" value="1"/>
</dbReference>
<keyword evidence="1 3" id="KW-0808">Transferase</keyword>
<feature type="active site" description="Proton acceptor" evidence="3">
    <location>
        <position position="102"/>
    </location>
</feature>
<comment type="similarity">
    <text evidence="3 4">Belongs to the acetyltransferase family. RimI subfamily.</text>
</comment>
<dbReference type="InterPro" id="IPR043690">
    <property type="entry name" value="RimI"/>
</dbReference>
<evidence type="ECO:0000256" key="1">
    <source>
        <dbReference type="ARBA" id="ARBA00022679"/>
    </source>
</evidence>
<evidence type="ECO:0000259" key="5">
    <source>
        <dbReference type="PROSITE" id="PS51186"/>
    </source>
</evidence>
<evidence type="ECO:0000256" key="4">
    <source>
        <dbReference type="RuleBase" id="RU363094"/>
    </source>
</evidence>
<proteinExistence type="inferred from homology"/>
<dbReference type="Gene3D" id="3.40.630.30">
    <property type="match status" value="1"/>
</dbReference>
<dbReference type="InterPro" id="IPR006464">
    <property type="entry name" value="AcTrfase_RimI/Ard1"/>
</dbReference>
<dbReference type="InterPro" id="IPR000182">
    <property type="entry name" value="GNAT_dom"/>
</dbReference>
<evidence type="ECO:0000256" key="3">
    <source>
        <dbReference type="HAMAP-Rule" id="MF_02210"/>
    </source>
</evidence>
<dbReference type="HOGENOM" id="CLU_013985_23_2_6"/>
<evidence type="ECO:0000313" key="7">
    <source>
        <dbReference type="Proteomes" id="UP000008555"/>
    </source>
</evidence>
<feature type="binding site" evidence="3">
    <location>
        <position position="107"/>
    </location>
    <ligand>
        <name>acetyl-CoA</name>
        <dbReference type="ChEBI" id="CHEBI:57288"/>
    </ligand>
</feature>
<name>A9KFF8_COXBN</name>
<dbReference type="Pfam" id="PF00583">
    <property type="entry name" value="Acetyltransf_1"/>
    <property type="match status" value="1"/>
</dbReference>